<reference evidence="2 3" key="1">
    <citation type="submission" date="2018-05" db="EMBL/GenBank/DDBJ databases">
        <title>Draft genome of Methanospirillum lacunae Ki8-1.</title>
        <authorList>
            <person name="Dueholm M.S."/>
            <person name="Nielsen P.H."/>
            <person name="Bakmann L.F."/>
            <person name="Otzen D.E."/>
        </authorList>
    </citation>
    <scope>NUCLEOTIDE SEQUENCE [LARGE SCALE GENOMIC DNA]</scope>
    <source>
        <strain evidence="2 3">Ki8-1</strain>
    </source>
</reference>
<protein>
    <recommendedName>
        <fullName evidence="4">DUF4013 domain-containing protein</fullName>
    </recommendedName>
</protein>
<keyword evidence="1" id="KW-0812">Transmembrane</keyword>
<feature type="transmembrane region" description="Helical" evidence="1">
    <location>
        <begin position="191"/>
        <end position="214"/>
    </location>
</feature>
<evidence type="ECO:0000313" key="2">
    <source>
        <dbReference type="EMBL" id="PWR74301.1"/>
    </source>
</evidence>
<proteinExistence type="predicted"/>
<organism evidence="2 3">
    <name type="scientific">Methanospirillum lacunae</name>
    <dbReference type="NCBI Taxonomy" id="668570"/>
    <lineage>
        <taxon>Archaea</taxon>
        <taxon>Methanobacteriati</taxon>
        <taxon>Methanobacteriota</taxon>
        <taxon>Stenosarchaea group</taxon>
        <taxon>Methanomicrobia</taxon>
        <taxon>Methanomicrobiales</taxon>
        <taxon>Methanospirillaceae</taxon>
        <taxon>Methanospirillum</taxon>
    </lineage>
</organism>
<dbReference type="OrthoDB" id="107590at2157"/>
<dbReference type="EMBL" id="QGMY01000002">
    <property type="protein sequence ID" value="PWR74301.1"/>
    <property type="molecule type" value="Genomic_DNA"/>
</dbReference>
<keyword evidence="1" id="KW-0472">Membrane</keyword>
<dbReference type="RefSeq" id="WP_109967580.1">
    <property type="nucleotide sequence ID" value="NZ_CP176093.1"/>
</dbReference>
<dbReference type="Pfam" id="PF13197">
    <property type="entry name" value="DUF4013"/>
    <property type="match status" value="1"/>
</dbReference>
<feature type="transmembrane region" description="Helical" evidence="1">
    <location>
        <begin position="22"/>
        <end position="41"/>
    </location>
</feature>
<keyword evidence="3" id="KW-1185">Reference proteome</keyword>
<feature type="transmembrane region" description="Helical" evidence="1">
    <location>
        <begin position="162"/>
        <end position="185"/>
    </location>
</feature>
<evidence type="ECO:0000313" key="3">
    <source>
        <dbReference type="Proteomes" id="UP000245657"/>
    </source>
</evidence>
<dbReference type="Proteomes" id="UP000245657">
    <property type="component" value="Unassembled WGS sequence"/>
</dbReference>
<evidence type="ECO:0000256" key="1">
    <source>
        <dbReference type="SAM" id="Phobius"/>
    </source>
</evidence>
<accession>A0A2V2NFD1</accession>
<feature type="transmembrane region" description="Helical" evidence="1">
    <location>
        <begin position="73"/>
        <end position="97"/>
    </location>
</feature>
<keyword evidence="1" id="KW-1133">Transmembrane helix</keyword>
<dbReference type="InterPro" id="IPR025098">
    <property type="entry name" value="DUF4013"/>
</dbReference>
<feature type="transmembrane region" description="Helical" evidence="1">
    <location>
        <begin position="109"/>
        <end position="134"/>
    </location>
</feature>
<name>A0A2V2NFD1_9EURY</name>
<evidence type="ECO:0008006" key="4">
    <source>
        <dbReference type="Google" id="ProtNLM"/>
    </source>
</evidence>
<dbReference type="AlphaFoldDB" id="A0A2V2NFD1"/>
<dbReference type="GeneID" id="97549683"/>
<sequence length="228" mass="25351">MRISDALSESWGFAQEALFGKWVRWIMLVISSIIFPIMYGYTVRVMRGNQPVYEEESFFGLFIDGVKLCIINIVYMIIPMLVLFATIGYALFGIIISGKEITINSVLPILGGFITGILIFIFLAIIFGMVGIIGSVRFARTGSMGEAFAIGEIVSTIGRIGWIHYIVSLLALMVVVFILMTVVTIIELMLIIIPVVGWIVGWVLSMFLGPFISLMSSRFYSLLYDSGI</sequence>
<comment type="caution">
    <text evidence="2">The sequence shown here is derived from an EMBL/GenBank/DDBJ whole genome shotgun (WGS) entry which is preliminary data.</text>
</comment>
<gene>
    <name evidence="2" type="ORF">DK846_03915</name>
</gene>